<reference evidence="1 2" key="1">
    <citation type="submission" date="2017-08" db="EMBL/GenBank/DDBJ databases">
        <title>Infants hospitalized years apart are colonized by the same room-sourced microbial strains.</title>
        <authorList>
            <person name="Brooks B."/>
            <person name="Olm M.R."/>
            <person name="Firek B.A."/>
            <person name="Baker R."/>
            <person name="Thomas B.C."/>
            <person name="Morowitz M.J."/>
            <person name="Banfield J.F."/>
        </authorList>
    </citation>
    <scope>NUCLEOTIDE SEQUENCE [LARGE SCALE GENOMIC DNA]</scope>
    <source>
        <strain evidence="1">S2_003_000_R2_14</strain>
    </source>
</reference>
<dbReference type="EMBL" id="QFQP01000003">
    <property type="protein sequence ID" value="PZR16602.1"/>
    <property type="molecule type" value="Genomic_DNA"/>
</dbReference>
<gene>
    <name evidence="1" type="ORF">DI536_05415</name>
</gene>
<comment type="caution">
    <text evidence="1">The sequence shown here is derived from an EMBL/GenBank/DDBJ whole genome shotgun (WGS) entry which is preliminary data.</text>
</comment>
<dbReference type="AlphaFoldDB" id="A0A2W5TPP0"/>
<name>A0A2W5TPP0_9BACT</name>
<evidence type="ECO:0000313" key="2">
    <source>
        <dbReference type="Proteomes" id="UP000249061"/>
    </source>
</evidence>
<accession>A0A2W5TPP0</accession>
<organism evidence="1 2">
    <name type="scientific">Archangium gephyra</name>
    <dbReference type="NCBI Taxonomy" id="48"/>
    <lineage>
        <taxon>Bacteria</taxon>
        <taxon>Pseudomonadati</taxon>
        <taxon>Myxococcota</taxon>
        <taxon>Myxococcia</taxon>
        <taxon>Myxococcales</taxon>
        <taxon>Cystobacterineae</taxon>
        <taxon>Archangiaceae</taxon>
        <taxon>Archangium</taxon>
    </lineage>
</organism>
<proteinExistence type="predicted"/>
<dbReference type="Proteomes" id="UP000249061">
    <property type="component" value="Unassembled WGS sequence"/>
</dbReference>
<protein>
    <submittedName>
        <fullName evidence="1">Uncharacterized protein</fullName>
    </submittedName>
</protein>
<evidence type="ECO:0000313" key="1">
    <source>
        <dbReference type="EMBL" id="PZR16602.1"/>
    </source>
</evidence>
<sequence length="212" mass="22761">MLALVLLVAASTPYVDSQSALEHRRVELTKLKPADARIAARAAILAWLEQSAFPAWSGTPWDFNGTSTTPGEGTIACGYLVSTVLLHAGFRLERVRLAQQASANIVSTLARGTKVTRFTPRDNAHALEQMRAKLADGLYVVGFDYHVGFLRLDGDSASFCHSSFISPGVVTCEDPGPSTAFASRLYVVADALNDAVLDDWLAGRAIKTVRGP</sequence>